<name>A0A1V4QFY3_UNCW3</name>
<evidence type="ECO:0000256" key="5">
    <source>
        <dbReference type="ARBA" id="ARBA00022801"/>
    </source>
</evidence>
<organism evidence="10 11">
    <name type="scientific">candidate division WOR-3 bacterium 4484_100</name>
    <dbReference type="NCBI Taxonomy" id="1936077"/>
    <lineage>
        <taxon>Bacteria</taxon>
        <taxon>Bacteria division WOR-3</taxon>
    </lineage>
</organism>
<accession>A0A1V4QFY3</accession>
<dbReference type="PROSITE" id="PS51257">
    <property type="entry name" value="PROKAR_LIPOPROTEIN"/>
    <property type="match status" value="1"/>
</dbReference>
<dbReference type="EMBL" id="MUKB01000026">
    <property type="protein sequence ID" value="OPX18283.1"/>
    <property type="molecule type" value="Genomic_DNA"/>
</dbReference>
<dbReference type="SUPFAM" id="SSF51261">
    <property type="entry name" value="Duplicated hybrid motif"/>
    <property type="match status" value="1"/>
</dbReference>
<dbReference type="Proteomes" id="UP000191663">
    <property type="component" value="Unassembled WGS sequence"/>
</dbReference>
<comment type="cofactor">
    <cofactor evidence="1">
        <name>Zn(2+)</name>
        <dbReference type="ChEBI" id="CHEBI:29105"/>
    </cofactor>
</comment>
<dbReference type="Gene3D" id="2.70.70.10">
    <property type="entry name" value="Glucose Permease (Domain IIA)"/>
    <property type="match status" value="1"/>
</dbReference>
<keyword evidence="4" id="KW-0479">Metal-binding</keyword>
<keyword evidence="7" id="KW-0482">Metalloprotease</keyword>
<feature type="domain" description="Csd3-like second N-terminal" evidence="9">
    <location>
        <begin position="133"/>
        <end position="250"/>
    </location>
</feature>
<evidence type="ECO:0000313" key="10">
    <source>
        <dbReference type="EMBL" id="OPX18283.1"/>
    </source>
</evidence>
<keyword evidence="5" id="KW-0378">Hydrolase</keyword>
<dbReference type="Pfam" id="PF19425">
    <property type="entry name" value="Csd3_N2"/>
    <property type="match status" value="1"/>
</dbReference>
<evidence type="ECO:0000256" key="1">
    <source>
        <dbReference type="ARBA" id="ARBA00001947"/>
    </source>
</evidence>
<dbReference type="GO" id="GO:0046872">
    <property type="term" value="F:metal ion binding"/>
    <property type="evidence" value="ECO:0007669"/>
    <property type="project" value="UniProtKB-KW"/>
</dbReference>
<dbReference type="InterPro" id="IPR045834">
    <property type="entry name" value="Csd3_N2"/>
</dbReference>
<dbReference type="CDD" id="cd12797">
    <property type="entry name" value="M23_peptidase"/>
    <property type="match status" value="1"/>
</dbReference>
<reference evidence="11" key="1">
    <citation type="submission" date="2017-01" db="EMBL/GenBank/DDBJ databases">
        <title>Novel pathways for hydrocarbon cycling and metabolic interdependencies in hydrothermal sediment communities.</title>
        <authorList>
            <person name="Dombrowski N."/>
            <person name="Seitz K."/>
            <person name="Teske A."/>
            <person name="Baker B."/>
        </authorList>
    </citation>
    <scope>NUCLEOTIDE SEQUENCE [LARGE SCALE GENOMIC DNA]</scope>
</reference>
<comment type="caution">
    <text evidence="10">The sequence shown here is derived from an EMBL/GenBank/DDBJ whole genome shotgun (WGS) entry which is preliminary data.</text>
</comment>
<keyword evidence="6" id="KW-0862">Zinc</keyword>
<dbReference type="InterPro" id="IPR011055">
    <property type="entry name" value="Dup_hybrid_motif"/>
</dbReference>
<feature type="domain" description="M23ase beta-sheet core" evidence="8">
    <location>
        <begin position="264"/>
        <end position="360"/>
    </location>
</feature>
<proteinExistence type="predicted"/>
<dbReference type="AlphaFoldDB" id="A0A1V4QFY3"/>
<evidence type="ECO:0000256" key="6">
    <source>
        <dbReference type="ARBA" id="ARBA00022833"/>
    </source>
</evidence>
<evidence type="ECO:0000256" key="2">
    <source>
        <dbReference type="ARBA" id="ARBA00004196"/>
    </source>
</evidence>
<evidence type="ECO:0000256" key="3">
    <source>
        <dbReference type="ARBA" id="ARBA00022670"/>
    </source>
</evidence>
<dbReference type="GO" id="GO:0030313">
    <property type="term" value="C:cell envelope"/>
    <property type="evidence" value="ECO:0007669"/>
    <property type="project" value="UniProtKB-SubCell"/>
</dbReference>
<dbReference type="PANTHER" id="PTHR21666">
    <property type="entry name" value="PEPTIDASE-RELATED"/>
    <property type="match status" value="1"/>
</dbReference>
<sequence>MKKRYNLYFWIFSVFSLLFILLLSCARKKEVKKEPVYSKSYYVMHRGENLEVILKKNISDSRLVYSILDCLKQGGFSFRRCIPGDTITLVKKDGKFSKLVYIKSLRDVYYVSRNSDKLSVSMKYPYVDTVPCFIKGEIKSTLYDAILADGETPNLVFRYADAFAWEIDFVTETQKGDSFYLYFNKTFCDSQFLDYDALIFLRYKGKIGDYYGIYYKDPKGREDYYNLKGQSLRKSLLKAPLRYSYISSYFTERRFHPILKIWRPHHGLDYVAPRGAPVSSIGDGVVTYMGWKGGYGKLVEIRHKNNFKTRYGHLSRFARGLRKGKRVKMGQLIGYVGSTGLSTGPHLHFELHKNGRPINPLRVKIPRAPSVNKKYRKDFERYRDSLLTVIKKLSEDEPPVSANKQ</sequence>
<dbReference type="InterPro" id="IPR050570">
    <property type="entry name" value="Cell_wall_metabolism_enzyme"/>
</dbReference>
<dbReference type="GO" id="GO:0004222">
    <property type="term" value="F:metalloendopeptidase activity"/>
    <property type="evidence" value="ECO:0007669"/>
    <property type="project" value="TreeGrafter"/>
</dbReference>
<evidence type="ECO:0000259" key="8">
    <source>
        <dbReference type="Pfam" id="PF01551"/>
    </source>
</evidence>
<evidence type="ECO:0000256" key="4">
    <source>
        <dbReference type="ARBA" id="ARBA00022723"/>
    </source>
</evidence>
<evidence type="ECO:0000256" key="7">
    <source>
        <dbReference type="ARBA" id="ARBA00023049"/>
    </source>
</evidence>
<dbReference type="InterPro" id="IPR016047">
    <property type="entry name" value="M23ase_b-sheet_dom"/>
</dbReference>
<evidence type="ECO:0000313" key="11">
    <source>
        <dbReference type="Proteomes" id="UP000191663"/>
    </source>
</evidence>
<protein>
    <submittedName>
        <fullName evidence="10">Uncharacterized protein</fullName>
    </submittedName>
</protein>
<dbReference type="GO" id="GO:0006508">
    <property type="term" value="P:proteolysis"/>
    <property type="evidence" value="ECO:0007669"/>
    <property type="project" value="UniProtKB-KW"/>
</dbReference>
<evidence type="ECO:0000259" key="9">
    <source>
        <dbReference type="Pfam" id="PF19425"/>
    </source>
</evidence>
<gene>
    <name evidence="10" type="ORF">BXT86_02180</name>
</gene>
<keyword evidence="3" id="KW-0645">Protease</keyword>
<dbReference type="PANTHER" id="PTHR21666:SF288">
    <property type="entry name" value="CELL DIVISION PROTEIN YTFB"/>
    <property type="match status" value="1"/>
</dbReference>
<comment type="subcellular location">
    <subcellularLocation>
        <location evidence="2">Cell envelope</location>
    </subcellularLocation>
</comment>
<dbReference type="Pfam" id="PF01551">
    <property type="entry name" value="Peptidase_M23"/>
    <property type="match status" value="1"/>
</dbReference>
<dbReference type="Gene3D" id="3.10.450.350">
    <property type="match status" value="1"/>
</dbReference>